<dbReference type="AlphaFoldDB" id="A0A3B0XDU1"/>
<accession>A0A3B0XDU1</accession>
<organism evidence="3">
    <name type="scientific">hydrothermal vent metagenome</name>
    <dbReference type="NCBI Taxonomy" id="652676"/>
    <lineage>
        <taxon>unclassified sequences</taxon>
        <taxon>metagenomes</taxon>
        <taxon>ecological metagenomes</taxon>
    </lineage>
</organism>
<reference evidence="3" key="1">
    <citation type="submission" date="2018-06" db="EMBL/GenBank/DDBJ databases">
        <authorList>
            <person name="Zhirakovskaya E."/>
        </authorList>
    </citation>
    <scope>NUCLEOTIDE SEQUENCE</scope>
</reference>
<keyword evidence="1" id="KW-0460">Magnesium</keyword>
<dbReference type="InterPro" id="IPR029060">
    <property type="entry name" value="PIN-like_dom_sf"/>
</dbReference>
<proteinExistence type="predicted"/>
<dbReference type="SUPFAM" id="SSF88723">
    <property type="entry name" value="PIN domain-like"/>
    <property type="match status" value="1"/>
</dbReference>
<sequence>MTDFVLDNSVSMRWLLESEKKSDQKYAEDVLKSMLDADLLVPNLWHLEVVNVLLGAEKRSEVDAGEIERFISQLENLPIQVDSLTAHQSFSRIMALSRIYRLSIYDAAYLELAVRKGLPLATLDKDLRKAAIKANVEIWGLL</sequence>
<feature type="domain" description="PIN" evidence="2">
    <location>
        <begin position="5"/>
        <end position="132"/>
    </location>
</feature>
<dbReference type="Pfam" id="PF01850">
    <property type="entry name" value="PIN"/>
    <property type="match status" value="1"/>
</dbReference>
<dbReference type="PANTHER" id="PTHR35901:SF1">
    <property type="entry name" value="EXONUCLEASE VAPC9"/>
    <property type="match status" value="1"/>
</dbReference>
<dbReference type="CDD" id="cd09873">
    <property type="entry name" value="PIN_Pae0151-like"/>
    <property type="match status" value="1"/>
</dbReference>
<name>A0A3B0XDU1_9ZZZZ</name>
<dbReference type="InterPro" id="IPR044153">
    <property type="entry name" value="PIN_Pae0151-like"/>
</dbReference>
<dbReference type="PANTHER" id="PTHR35901">
    <property type="entry name" value="RIBONUCLEASE VAPC3"/>
    <property type="match status" value="1"/>
</dbReference>
<dbReference type="InterPro" id="IPR051619">
    <property type="entry name" value="TypeII_TA_RNase_PINc/VapC"/>
</dbReference>
<dbReference type="EMBL" id="UOFG01000095">
    <property type="protein sequence ID" value="VAW59759.1"/>
    <property type="molecule type" value="Genomic_DNA"/>
</dbReference>
<evidence type="ECO:0000256" key="1">
    <source>
        <dbReference type="ARBA" id="ARBA00022842"/>
    </source>
</evidence>
<dbReference type="Gene3D" id="3.40.50.1010">
    <property type="entry name" value="5'-nuclease"/>
    <property type="match status" value="1"/>
</dbReference>
<dbReference type="InterPro" id="IPR002716">
    <property type="entry name" value="PIN_dom"/>
</dbReference>
<evidence type="ECO:0000259" key="2">
    <source>
        <dbReference type="Pfam" id="PF01850"/>
    </source>
</evidence>
<evidence type="ECO:0000313" key="3">
    <source>
        <dbReference type="EMBL" id="VAW59759.1"/>
    </source>
</evidence>
<gene>
    <name evidence="3" type="ORF">MNBD_GAMMA11-1167</name>
</gene>
<protein>
    <submittedName>
        <fullName evidence="3">Death on curing protein, Doc toxin</fullName>
    </submittedName>
</protein>